<name>A0ABS8URD9_DATST</name>
<evidence type="ECO:0000313" key="3">
    <source>
        <dbReference type="Proteomes" id="UP000823775"/>
    </source>
</evidence>
<proteinExistence type="predicted"/>
<feature type="compositionally biased region" description="Polar residues" evidence="1">
    <location>
        <begin position="1"/>
        <end position="12"/>
    </location>
</feature>
<accession>A0ABS8URD9</accession>
<protein>
    <submittedName>
        <fullName evidence="2">Uncharacterized protein</fullName>
    </submittedName>
</protein>
<evidence type="ECO:0000256" key="1">
    <source>
        <dbReference type="SAM" id="MobiDB-lite"/>
    </source>
</evidence>
<dbReference type="PANTHER" id="PTHR33430:SF7">
    <property type="entry name" value="OS07G0240400 PROTEIN"/>
    <property type="match status" value="1"/>
</dbReference>
<dbReference type="Proteomes" id="UP000823775">
    <property type="component" value="Unassembled WGS sequence"/>
</dbReference>
<feature type="region of interest" description="Disordered" evidence="1">
    <location>
        <begin position="1"/>
        <end position="22"/>
    </location>
</feature>
<dbReference type="PANTHER" id="PTHR33430">
    <property type="entry name" value="MATERNAL EFFECT EMBRYO ARREST PROTEIN"/>
    <property type="match status" value="1"/>
</dbReference>
<gene>
    <name evidence="2" type="ORF">HAX54_020604</name>
</gene>
<dbReference type="EMBL" id="JACEIK010002485">
    <property type="protein sequence ID" value="MCD9561481.1"/>
    <property type="molecule type" value="Genomic_DNA"/>
</dbReference>
<keyword evidence="3" id="KW-1185">Reference proteome</keyword>
<sequence>MATSPGLHSQLESGGRSAKPSSTSIHISTLDDIVSMNSLFTVALYLRTKPSTATKLCADGPAVSMDLVTFNTLSFSISLFLCNWRSCKSGFCYLQLDQHGVRILESALWSVTVSKEIRFMFVPAVAILEKDLYEVLAGCKESSAAERSAGVTLKMFPSLFKM</sequence>
<reference evidence="2 3" key="1">
    <citation type="journal article" date="2021" name="BMC Genomics">
        <title>Datura genome reveals duplications of psychoactive alkaloid biosynthetic genes and high mutation rate following tissue culture.</title>
        <authorList>
            <person name="Rajewski A."/>
            <person name="Carter-House D."/>
            <person name="Stajich J."/>
            <person name="Litt A."/>
        </authorList>
    </citation>
    <scope>NUCLEOTIDE SEQUENCE [LARGE SCALE GENOMIC DNA]</scope>
    <source>
        <strain evidence="2">AR-01</strain>
    </source>
</reference>
<evidence type="ECO:0000313" key="2">
    <source>
        <dbReference type="EMBL" id="MCD9561481.1"/>
    </source>
</evidence>
<comment type="caution">
    <text evidence="2">The sequence shown here is derived from an EMBL/GenBank/DDBJ whole genome shotgun (WGS) entry which is preliminary data.</text>
</comment>
<organism evidence="2 3">
    <name type="scientific">Datura stramonium</name>
    <name type="common">Jimsonweed</name>
    <name type="synonym">Common thornapple</name>
    <dbReference type="NCBI Taxonomy" id="4076"/>
    <lineage>
        <taxon>Eukaryota</taxon>
        <taxon>Viridiplantae</taxon>
        <taxon>Streptophyta</taxon>
        <taxon>Embryophyta</taxon>
        <taxon>Tracheophyta</taxon>
        <taxon>Spermatophyta</taxon>
        <taxon>Magnoliopsida</taxon>
        <taxon>eudicotyledons</taxon>
        <taxon>Gunneridae</taxon>
        <taxon>Pentapetalae</taxon>
        <taxon>asterids</taxon>
        <taxon>lamiids</taxon>
        <taxon>Solanales</taxon>
        <taxon>Solanaceae</taxon>
        <taxon>Solanoideae</taxon>
        <taxon>Datureae</taxon>
        <taxon>Datura</taxon>
    </lineage>
</organism>